<dbReference type="Proteomes" id="UP000756860">
    <property type="component" value="Unassembled WGS sequence"/>
</dbReference>
<feature type="chain" id="PRO_5045639318" evidence="2">
    <location>
        <begin position="23"/>
        <end position="206"/>
    </location>
</feature>
<feature type="signal peptide" evidence="2">
    <location>
        <begin position="1"/>
        <end position="22"/>
    </location>
</feature>
<evidence type="ECO:0000313" key="4">
    <source>
        <dbReference type="EMBL" id="MBT0654371.1"/>
    </source>
</evidence>
<evidence type="ECO:0000259" key="3">
    <source>
        <dbReference type="Pfam" id="PF13505"/>
    </source>
</evidence>
<gene>
    <name evidence="4" type="ORF">KI810_15025</name>
</gene>
<reference evidence="4 5" key="1">
    <citation type="submission" date="2021-05" db="EMBL/GenBank/DDBJ databases">
        <title>The draft genome of Geobacter luticola JCM 17780.</title>
        <authorList>
            <person name="Xu Z."/>
            <person name="Masuda Y."/>
            <person name="Itoh H."/>
            <person name="Senoo K."/>
        </authorList>
    </citation>
    <scope>NUCLEOTIDE SEQUENCE [LARGE SCALE GENOMIC DNA]</scope>
    <source>
        <strain evidence="4 5">JCM 17780</strain>
    </source>
</reference>
<name>A0ABS5SG92_9BACT</name>
<dbReference type="Gene3D" id="2.40.160.20">
    <property type="match status" value="1"/>
</dbReference>
<proteinExistence type="predicted"/>
<feature type="domain" description="Outer membrane protein beta-barrel" evidence="3">
    <location>
        <begin position="23"/>
        <end position="206"/>
    </location>
</feature>
<evidence type="ECO:0000256" key="1">
    <source>
        <dbReference type="ARBA" id="ARBA00022729"/>
    </source>
</evidence>
<dbReference type="Pfam" id="PF13505">
    <property type="entry name" value="OMP_b-brl"/>
    <property type="match status" value="1"/>
</dbReference>
<keyword evidence="1 2" id="KW-0732">Signal</keyword>
<organism evidence="4 5">
    <name type="scientific">Geomobilimonas luticola</name>
    <dbReference type="NCBI Taxonomy" id="1114878"/>
    <lineage>
        <taxon>Bacteria</taxon>
        <taxon>Pseudomonadati</taxon>
        <taxon>Thermodesulfobacteriota</taxon>
        <taxon>Desulfuromonadia</taxon>
        <taxon>Geobacterales</taxon>
        <taxon>Geobacteraceae</taxon>
        <taxon>Geomobilimonas</taxon>
    </lineage>
</organism>
<dbReference type="EMBL" id="JAHCVK010000010">
    <property type="protein sequence ID" value="MBT0654371.1"/>
    <property type="molecule type" value="Genomic_DNA"/>
</dbReference>
<comment type="caution">
    <text evidence="4">The sequence shown here is derived from an EMBL/GenBank/DDBJ whole genome shotgun (WGS) entry which is preliminary data.</text>
</comment>
<sequence length="206" mass="22592">MKNVTMVLAGILVLAMSSVCFGAGGYVGGAAGVFMPQDSTVTNFDGTRGNQSYDTGYVLTAFGGYAFDSGLRLEGELAYREAELDRAAGTYSYGYYGYNDSLWAFSGMANLFFDLRNNTNVTPYLGGGIGFATVSFDNGYYNQYYYDSEEETVFAYQAGGGVCIDLSRNVALDIGYRYFGTENIHFDFREIELDSHNVTVGVKFKF</sequence>
<evidence type="ECO:0000313" key="5">
    <source>
        <dbReference type="Proteomes" id="UP000756860"/>
    </source>
</evidence>
<dbReference type="RefSeq" id="WP_214176380.1">
    <property type="nucleotide sequence ID" value="NZ_JAHCVK010000010.1"/>
</dbReference>
<dbReference type="SUPFAM" id="SSF56925">
    <property type="entry name" value="OMPA-like"/>
    <property type="match status" value="1"/>
</dbReference>
<accession>A0ABS5SG92</accession>
<dbReference type="InterPro" id="IPR027385">
    <property type="entry name" value="Beta-barrel_OMP"/>
</dbReference>
<evidence type="ECO:0000256" key="2">
    <source>
        <dbReference type="SAM" id="SignalP"/>
    </source>
</evidence>
<keyword evidence="5" id="KW-1185">Reference proteome</keyword>
<protein>
    <submittedName>
        <fullName evidence="4">Outer membrane beta-barrel protein</fullName>
    </submittedName>
</protein>
<dbReference type="InterPro" id="IPR011250">
    <property type="entry name" value="OMP/PagP_B-barrel"/>
</dbReference>